<dbReference type="RefSeq" id="WP_379977590.1">
    <property type="nucleotide sequence ID" value="NZ_JBHULC010000027.1"/>
</dbReference>
<evidence type="ECO:0000313" key="2">
    <source>
        <dbReference type="Proteomes" id="UP001597510"/>
    </source>
</evidence>
<dbReference type="Gene3D" id="3.30.420.240">
    <property type="match status" value="1"/>
</dbReference>
<gene>
    <name evidence="1" type="ORF">ACFSR2_19300</name>
</gene>
<dbReference type="Gene3D" id="3.40.50.300">
    <property type="entry name" value="P-loop containing nucleotide triphosphate hydrolases"/>
    <property type="match status" value="1"/>
</dbReference>
<dbReference type="EMBL" id="JBHULC010000027">
    <property type="protein sequence ID" value="MFD2523052.1"/>
    <property type="molecule type" value="Genomic_DNA"/>
</dbReference>
<evidence type="ECO:0000313" key="1">
    <source>
        <dbReference type="EMBL" id="MFD2523052.1"/>
    </source>
</evidence>
<keyword evidence="2" id="KW-1185">Reference proteome</keyword>
<name>A0ABW5JCJ6_9BACT</name>
<comment type="caution">
    <text evidence="1">The sequence shown here is derived from an EMBL/GenBank/DDBJ whole genome shotgun (WGS) entry which is preliminary data.</text>
</comment>
<protein>
    <recommendedName>
        <fullName evidence="3">Terminase</fullName>
    </recommendedName>
</protein>
<proteinExistence type="predicted"/>
<accession>A0ABW5JCJ6</accession>
<reference evidence="2" key="1">
    <citation type="journal article" date="2019" name="Int. J. Syst. Evol. Microbiol.">
        <title>The Global Catalogue of Microorganisms (GCM) 10K type strain sequencing project: providing services to taxonomists for standard genome sequencing and annotation.</title>
        <authorList>
            <consortium name="The Broad Institute Genomics Platform"/>
            <consortium name="The Broad Institute Genome Sequencing Center for Infectious Disease"/>
            <person name="Wu L."/>
            <person name="Ma J."/>
        </authorList>
    </citation>
    <scope>NUCLEOTIDE SEQUENCE [LARGE SCALE GENOMIC DNA]</scope>
    <source>
        <strain evidence="2">KCTC 52344</strain>
    </source>
</reference>
<dbReference type="InterPro" id="IPR027417">
    <property type="entry name" value="P-loop_NTPase"/>
</dbReference>
<sequence length="520" mass="58737">MTMNETYELSAKAKIIAWRQDWCAFAREALGVSLDVEQEAILRSVQLNPRTSVASGTARGKDFVAAVAAICFMYLTPKWNEKGELIANTKVALTAPTERQVKNICVPEIARLFNRAKSRGIDLPGKMMAFDIRTDHEEWFLTAFRADPHRHESWSGFHAVNTMFVVTEASGILDDTFTAIEGNLQGNSRILIVFNPNTTIGYAARSQKGERWSKFRLNSLTAPNVVQKQSIIPGQVDYAWVKDKIDNWCSVIQEADYNETFDDFVFEGIWYRPEDNFRKKVLGKFPKVSEDNLIPEVWIELAQKRWLDYHQQHGQHLRYADALRLGVDVAGMGRDSTVFCYRYGNIVQQFTQSNSGGAADHMQVAGKIAAILGLDRQAQAIVDTIGEGAGVYARILEVGYKSRAVSCKYSEAATNDKGEKLTDLTGQYSFANMRAYLFWAVRDWLNPKNQQNAMLPPDAALMEEATEIKWKFQSNGAIIIEPKDEIKKRLGRSTDAFDALANTFYPTKMNKRIMNLGNLF</sequence>
<dbReference type="Proteomes" id="UP001597510">
    <property type="component" value="Unassembled WGS sequence"/>
</dbReference>
<evidence type="ECO:0008006" key="3">
    <source>
        <dbReference type="Google" id="ProtNLM"/>
    </source>
</evidence>
<organism evidence="1 2">
    <name type="scientific">Emticicia soli</name>
    <dbReference type="NCBI Taxonomy" id="2027878"/>
    <lineage>
        <taxon>Bacteria</taxon>
        <taxon>Pseudomonadati</taxon>
        <taxon>Bacteroidota</taxon>
        <taxon>Cytophagia</taxon>
        <taxon>Cytophagales</taxon>
        <taxon>Leadbetterellaceae</taxon>
        <taxon>Emticicia</taxon>
    </lineage>
</organism>